<dbReference type="PROSITE" id="PS51257">
    <property type="entry name" value="PROKAR_LIPOPROTEIN"/>
    <property type="match status" value="1"/>
</dbReference>
<name>A0A6J6LF41_9ZZZZ</name>
<dbReference type="AlphaFoldDB" id="A0A6J6LF41"/>
<reference evidence="1" key="1">
    <citation type="submission" date="2020-05" db="EMBL/GenBank/DDBJ databases">
        <authorList>
            <person name="Chiriac C."/>
            <person name="Salcher M."/>
            <person name="Ghai R."/>
            <person name="Kavagutti S V."/>
        </authorList>
    </citation>
    <scope>NUCLEOTIDE SEQUENCE</scope>
</reference>
<gene>
    <name evidence="1" type="ORF">UFOPK2295_00052</name>
</gene>
<sequence>MRVGSTTILRVFTAAGLTLLLACGEVSESTVSSYSTYPSSNIVDASPPTTEAPATTVDVASLEIDQNACFNSIAIVQSNADGVQAAVDNFDMFGNPYASVFAKLQQQLASIANNASFRVSGEINAMSDLMGSLYEAVLYQDDYGYDFAVQQSSSISSNLMRSCGDIGATCPDGSDIAARNYNCE</sequence>
<accession>A0A6J6LF41</accession>
<proteinExistence type="predicted"/>
<protein>
    <submittedName>
        <fullName evidence="1">Unannotated protein</fullName>
    </submittedName>
</protein>
<organism evidence="1">
    <name type="scientific">freshwater metagenome</name>
    <dbReference type="NCBI Taxonomy" id="449393"/>
    <lineage>
        <taxon>unclassified sequences</taxon>
        <taxon>metagenomes</taxon>
        <taxon>ecological metagenomes</taxon>
    </lineage>
</organism>
<dbReference type="EMBL" id="CAEZWV010000001">
    <property type="protein sequence ID" value="CAB4659353.1"/>
    <property type="molecule type" value="Genomic_DNA"/>
</dbReference>
<evidence type="ECO:0000313" key="1">
    <source>
        <dbReference type="EMBL" id="CAB4659353.1"/>
    </source>
</evidence>